<protein>
    <submittedName>
        <fullName evidence="1">Uncharacterized protein</fullName>
    </submittedName>
</protein>
<dbReference type="InParanoid" id="A0A074YIL0"/>
<evidence type="ECO:0000313" key="1">
    <source>
        <dbReference type="EMBL" id="KEQ97540.1"/>
    </source>
</evidence>
<dbReference type="AlphaFoldDB" id="A0A074YIL0"/>
<organism evidence="1 2">
    <name type="scientific">Aureobasidium subglaciale (strain EXF-2481)</name>
    <name type="common">Aureobasidium pullulans var. subglaciale</name>
    <dbReference type="NCBI Taxonomy" id="1043005"/>
    <lineage>
        <taxon>Eukaryota</taxon>
        <taxon>Fungi</taxon>
        <taxon>Dikarya</taxon>
        <taxon>Ascomycota</taxon>
        <taxon>Pezizomycotina</taxon>
        <taxon>Dothideomycetes</taxon>
        <taxon>Dothideomycetidae</taxon>
        <taxon>Dothideales</taxon>
        <taxon>Saccotheciaceae</taxon>
        <taxon>Aureobasidium</taxon>
    </lineage>
</organism>
<accession>A0A074YIL0</accession>
<dbReference type="Proteomes" id="UP000030641">
    <property type="component" value="Unassembled WGS sequence"/>
</dbReference>
<keyword evidence="2" id="KW-1185">Reference proteome</keyword>
<sequence length="59" mass="6942">MKSLREEWWDRAWYQKHARTLNDSHIVAPLGPIATSGGRQWWSPDDWKGGARVILTPRR</sequence>
<reference evidence="1 2" key="1">
    <citation type="journal article" date="2014" name="BMC Genomics">
        <title>Genome sequencing of four Aureobasidium pullulans varieties: biotechnological potential, stress tolerance, and description of new species.</title>
        <authorList>
            <person name="Gostin Ar C."/>
            <person name="Ohm R.A."/>
            <person name="Kogej T."/>
            <person name="Sonjak S."/>
            <person name="Turk M."/>
            <person name="Zajc J."/>
            <person name="Zalar P."/>
            <person name="Grube M."/>
            <person name="Sun H."/>
            <person name="Han J."/>
            <person name="Sharma A."/>
            <person name="Chiniquy J."/>
            <person name="Ngan C.Y."/>
            <person name="Lipzen A."/>
            <person name="Barry K."/>
            <person name="Grigoriev I.V."/>
            <person name="Gunde-Cimerman N."/>
        </authorList>
    </citation>
    <scope>NUCLEOTIDE SEQUENCE [LARGE SCALE GENOMIC DNA]</scope>
    <source>
        <strain evidence="1 2">EXF-2481</strain>
    </source>
</reference>
<name>A0A074YIL0_AURSE</name>
<evidence type="ECO:0000313" key="2">
    <source>
        <dbReference type="Proteomes" id="UP000030641"/>
    </source>
</evidence>
<dbReference type="RefSeq" id="XP_013345918.1">
    <property type="nucleotide sequence ID" value="XM_013490464.1"/>
</dbReference>
<proteinExistence type="predicted"/>
<dbReference type="HOGENOM" id="CLU_2960358_0_0_1"/>
<dbReference type="EMBL" id="KL584754">
    <property type="protein sequence ID" value="KEQ97540.1"/>
    <property type="molecule type" value="Genomic_DNA"/>
</dbReference>
<gene>
    <name evidence="1" type="ORF">AUEXF2481DRAFT_38057</name>
</gene>
<dbReference type="GeneID" id="25366009"/>